<sequence>MFYMDLRKLKYYCQTKRYADREVFDPKEEIMVSIDDYDKKFPMKQLIAIDNGRFIIDCDLLLFFGTPKNRKNTHFYDSKGKKIA</sequence>
<protein>
    <submittedName>
        <fullName evidence="1">Uncharacterized protein</fullName>
    </submittedName>
</protein>
<evidence type="ECO:0000313" key="1">
    <source>
        <dbReference type="EMBL" id="DAG00943.1"/>
    </source>
</evidence>
<accession>A0A8S5V2V0</accession>
<dbReference type="EMBL" id="BK016184">
    <property type="protein sequence ID" value="DAG00943.1"/>
    <property type="molecule type" value="Genomic_DNA"/>
</dbReference>
<reference evidence="1" key="1">
    <citation type="journal article" date="2021" name="Proc. Natl. Acad. Sci. U.S.A.">
        <title>A Catalog of Tens of Thousands of Viruses from Human Metagenomes Reveals Hidden Associations with Chronic Diseases.</title>
        <authorList>
            <person name="Tisza M.J."/>
            <person name="Buck C.B."/>
        </authorList>
    </citation>
    <scope>NUCLEOTIDE SEQUENCE</scope>
    <source>
        <strain evidence="1">CtelJ1</strain>
    </source>
</reference>
<name>A0A8S5V2V0_9CAUD</name>
<proteinExistence type="predicted"/>
<organism evidence="1">
    <name type="scientific">CrAss-like virus sp. ctelJ1</name>
    <dbReference type="NCBI Taxonomy" id="2825838"/>
    <lineage>
        <taxon>Viruses</taxon>
        <taxon>Duplodnaviria</taxon>
        <taxon>Heunggongvirae</taxon>
        <taxon>Uroviricota</taxon>
        <taxon>Caudoviricetes</taxon>
        <taxon>Crassvirales</taxon>
    </lineage>
</organism>